<comment type="caution">
    <text evidence="2">The sequence shown here is derived from an EMBL/GenBank/DDBJ whole genome shotgun (WGS) entry which is preliminary data.</text>
</comment>
<keyword evidence="1" id="KW-0732">Signal</keyword>
<protein>
    <recommendedName>
        <fullName evidence="4">PilC beta-propeller domain-containing protein</fullName>
    </recommendedName>
</protein>
<evidence type="ECO:0000256" key="1">
    <source>
        <dbReference type="SAM" id="SignalP"/>
    </source>
</evidence>
<evidence type="ECO:0008006" key="4">
    <source>
        <dbReference type="Google" id="ProtNLM"/>
    </source>
</evidence>
<sequence length="562" mass="59298">MTATSRFRFRRTPIAAALAITALAAGVMVYANDAWQNHDIHFWPGNLVVSRSVYDNNASNVTVGEVLPPNCPAASGSCGAASGAPYDGTYPYVWNNDLYDGSFGITSRIYLDQITPNGWLIDSLEVPNNQHPSSREGQFVTSFSSKSELGLHLSLDGRYLTFMGYVAPVDAIDASNGNTPLVIDDTNPDGQVFYRGVALMDRNGHFRFTETNAYSGNNGRAAIYNNLNGANVFYTVGNAGNGANPQPDGVILGAGAQYIVPSALPESLQNPVMPQPLASFSVTELGAKADKIGKDDNFRGITVFNNVVYVTKGSGGNGVNTVYFIDTTGKACTKGGVGVPVAGAPLPTAPLSYDASTLQTSGLPNNMCVLAGFPSTPNKTATTLAYPFALWFADANTLYVADEGDGYAGGSDLYTHAAAQTTAGLQKWVFNANTQSWTLAYTLQAGLNLGQPYTVNGYPTGTNAATGLPWSPATDGLRQITGQVDEDGKVTIWAVTSTISGNGDTGADPDKLVAIRDELLNTTVAGAADERFVTLRSAKFGEVLRGVSFTPGTDTHHESGWH</sequence>
<evidence type="ECO:0000313" key="3">
    <source>
        <dbReference type="Proteomes" id="UP000620046"/>
    </source>
</evidence>
<gene>
    <name evidence="2" type="ORF">GCM10010981_46480</name>
</gene>
<reference evidence="3" key="1">
    <citation type="journal article" date="2019" name="Int. J. Syst. Evol. Microbiol.">
        <title>The Global Catalogue of Microorganisms (GCM) 10K type strain sequencing project: providing services to taxonomists for standard genome sequencing and annotation.</title>
        <authorList>
            <consortium name="The Broad Institute Genomics Platform"/>
            <consortium name="The Broad Institute Genome Sequencing Center for Infectious Disease"/>
            <person name="Wu L."/>
            <person name="Ma J."/>
        </authorList>
    </citation>
    <scope>NUCLEOTIDE SEQUENCE [LARGE SCALE GENOMIC DNA]</scope>
    <source>
        <strain evidence="3">CGMCC 1.15439</strain>
    </source>
</reference>
<name>A0ABQ1GWH1_9GAMM</name>
<accession>A0ABQ1GWH1</accession>
<dbReference type="EMBL" id="BMJA01000007">
    <property type="protein sequence ID" value="GGA51767.1"/>
    <property type="molecule type" value="Genomic_DNA"/>
</dbReference>
<dbReference type="RefSeq" id="WP_188798352.1">
    <property type="nucleotide sequence ID" value="NZ_BMJA01000007.1"/>
</dbReference>
<evidence type="ECO:0000313" key="2">
    <source>
        <dbReference type="EMBL" id="GGA51767.1"/>
    </source>
</evidence>
<dbReference type="Proteomes" id="UP000620046">
    <property type="component" value="Unassembled WGS sequence"/>
</dbReference>
<feature type="signal peptide" evidence="1">
    <location>
        <begin position="1"/>
        <end position="31"/>
    </location>
</feature>
<organism evidence="2 3">
    <name type="scientific">Dyella nitratireducens</name>
    <dbReference type="NCBI Taxonomy" id="1849580"/>
    <lineage>
        <taxon>Bacteria</taxon>
        <taxon>Pseudomonadati</taxon>
        <taxon>Pseudomonadota</taxon>
        <taxon>Gammaproteobacteria</taxon>
        <taxon>Lysobacterales</taxon>
        <taxon>Rhodanobacteraceae</taxon>
        <taxon>Dyella</taxon>
    </lineage>
</organism>
<feature type="chain" id="PRO_5045669416" description="PilC beta-propeller domain-containing protein" evidence="1">
    <location>
        <begin position="32"/>
        <end position="562"/>
    </location>
</feature>
<proteinExistence type="predicted"/>
<keyword evidence="3" id="KW-1185">Reference proteome</keyword>